<comment type="caution">
    <text evidence="3">The sequence shown here is derived from an EMBL/GenBank/DDBJ whole genome shotgun (WGS) entry which is preliminary data.</text>
</comment>
<accession>W7IDM3</accession>
<sequence>MLRSVFVGSVVAGLLAVSVWPAAAAGPNTPFLGDLNGDGRVDRVTLGAVGLTSTCTVSVQDGLVGGGFAAAVQHSYVSPRTSGPLPYCPDMGEVVDLGGNGTPEIVTTGFYWYGATDALLVLRDFAPVASFNGLSMPSTLRAVDFDGDGRKDLWSSTDQSSRLRTYTNTAAGTLVPGPFEVCSDASLPQHAFADFDGDGGQDMLLYRRCGLGVGRAAELYRGGGGPPVVFATSTTATYEVFVGDFDYNGVPDVGLITKQSGGAVTVRHFLNDGAAGFTELP</sequence>
<protein>
    <submittedName>
        <fullName evidence="3">RTX toxin</fullName>
    </submittedName>
</protein>
<evidence type="ECO:0000256" key="2">
    <source>
        <dbReference type="SAM" id="SignalP"/>
    </source>
</evidence>
<dbReference type="PANTHER" id="PTHR46580">
    <property type="entry name" value="SENSOR KINASE-RELATED"/>
    <property type="match status" value="1"/>
</dbReference>
<dbReference type="Pfam" id="PF13517">
    <property type="entry name" value="FG-GAP_3"/>
    <property type="match status" value="1"/>
</dbReference>
<dbReference type="STRING" id="909613.UO65_6101"/>
<dbReference type="OrthoDB" id="3688257at2"/>
<dbReference type="Proteomes" id="UP000019277">
    <property type="component" value="Unassembled WGS sequence"/>
</dbReference>
<dbReference type="AlphaFoldDB" id="W7IDM3"/>
<dbReference type="SUPFAM" id="SSF69318">
    <property type="entry name" value="Integrin alpha N-terminal domain"/>
    <property type="match status" value="1"/>
</dbReference>
<reference evidence="3 4" key="1">
    <citation type="journal article" date="2014" name="Genome Announc.">
        <title>Draft Genome Sequence of the Antitrypanosomally Active Sponge-Associated Bacterium Actinokineospora sp. Strain EG49.</title>
        <authorList>
            <person name="Harjes J."/>
            <person name="Ryu T."/>
            <person name="Abdelmohsen U.R."/>
            <person name="Moitinho-Silva L."/>
            <person name="Horn H."/>
            <person name="Ravasi T."/>
            <person name="Hentschel U."/>
        </authorList>
    </citation>
    <scope>NUCLEOTIDE SEQUENCE [LARGE SCALE GENOMIC DNA]</scope>
    <source>
        <strain evidence="3 4">EG49</strain>
    </source>
</reference>
<dbReference type="RefSeq" id="WP_035289394.1">
    <property type="nucleotide sequence ID" value="NZ_AYXG01000235.1"/>
</dbReference>
<proteinExistence type="predicted"/>
<evidence type="ECO:0000256" key="1">
    <source>
        <dbReference type="ARBA" id="ARBA00022729"/>
    </source>
</evidence>
<name>W7IDM3_9PSEU</name>
<evidence type="ECO:0000313" key="3">
    <source>
        <dbReference type="EMBL" id="EWC58618.1"/>
    </source>
</evidence>
<dbReference type="InterPro" id="IPR028994">
    <property type="entry name" value="Integrin_alpha_N"/>
</dbReference>
<dbReference type="PATRIC" id="fig|909613.9.peg.6101"/>
<feature type="signal peptide" evidence="2">
    <location>
        <begin position="1"/>
        <end position="24"/>
    </location>
</feature>
<dbReference type="eggNOG" id="COG2706">
    <property type="taxonomic scope" value="Bacteria"/>
</dbReference>
<dbReference type="InterPro" id="IPR013517">
    <property type="entry name" value="FG-GAP"/>
</dbReference>
<gene>
    <name evidence="3" type="ORF">UO65_6101</name>
</gene>
<feature type="chain" id="PRO_5004894078" evidence="2">
    <location>
        <begin position="25"/>
        <end position="281"/>
    </location>
</feature>
<dbReference type="EMBL" id="AYXG01000235">
    <property type="protein sequence ID" value="EWC58618.1"/>
    <property type="molecule type" value="Genomic_DNA"/>
</dbReference>
<keyword evidence="4" id="KW-1185">Reference proteome</keyword>
<organism evidence="3 4">
    <name type="scientific">Actinokineospora spheciospongiae</name>
    <dbReference type="NCBI Taxonomy" id="909613"/>
    <lineage>
        <taxon>Bacteria</taxon>
        <taxon>Bacillati</taxon>
        <taxon>Actinomycetota</taxon>
        <taxon>Actinomycetes</taxon>
        <taxon>Pseudonocardiales</taxon>
        <taxon>Pseudonocardiaceae</taxon>
        <taxon>Actinokineospora</taxon>
    </lineage>
</organism>
<keyword evidence="1 2" id="KW-0732">Signal</keyword>
<dbReference type="PANTHER" id="PTHR46580:SF2">
    <property type="entry name" value="MAM DOMAIN-CONTAINING PROTEIN"/>
    <property type="match status" value="1"/>
</dbReference>
<evidence type="ECO:0000313" key="4">
    <source>
        <dbReference type="Proteomes" id="UP000019277"/>
    </source>
</evidence>
<dbReference type="Gene3D" id="2.130.10.130">
    <property type="entry name" value="Integrin alpha, N-terminal"/>
    <property type="match status" value="1"/>
</dbReference>